<evidence type="ECO:0000259" key="9">
    <source>
        <dbReference type="Pfam" id="PF15371"/>
    </source>
</evidence>
<evidence type="ECO:0000256" key="7">
    <source>
        <dbReference type="SAM" id="Phobius"/>
    </source>
</evidence>
<feature type="domain" description="SPATA31-like" evidence="9">
    <location>
        <begin position="52"/>
        <end position="138"/>
    </location>
</feature>
<dbReference type="RefSeq" id="XP_040595674.1">
    <property type="nucleotide sequence ID" value="XM_040739740.1"/>
</dbReference>
<protein>
    <submittedName>
        <fullName evidence="11">Protein FAM205A-2-like</fullName>
    </submittedName>
</protein>
<evidence type="ECO:0000256" key="2">
    <source>
        <dbReference type="ARBA" id="ARBA00022692"/>
    </source>
</evidence>
<feature type="compositionally biased region" description="Low complexity" evidence="6">
    <location>
        <begin position="463"/>
        <end position="475"/>
    </location>
</feature>
<dbReference type="InterPro" id="IPR039509">
    <property type="entry name" value="SPATA31"/>
</dbReference>
<dbReference type="Pfam" id="PF15371">
    <property type="entry name" value="DUF4599"/>
    <property type="match status" value="1"/>
</dbReference>
<evidence type="ECO:0000256" key="6">
    <source>
        <dbReference type="SAM" id="MobiDB-lite"/>
    </source>
</evidence>
<feature type="region of interest" description="Disordered" evidence="6">
    <location>
        <begin position="914"/>
        <end position="1171"/>
    </location>
</feature>
<evidence type="ECO:0000313" key="11">
    <source>
        <dbReference type="RefSeq" id="XP_040595674.1"/>
    </source>
</evidence>
<dbReference type="Proteomes" id="UP000886700">
    <property type="component" value="Unplaced"/>
</dbReference>
<dbReference type="PANTHER" id="PTHR21859">
    <property type="entry name" value="ACROSOME-SPECIFIC PROTEIN"/>
    <property type="match status" value="1"/>
</dbReference>
<keyword evidence="10" id="KW-1185">Reference proteome</keyword>
<feature type="region of interest" description="Disordered" evidence="6">
    <location>
        <begin position="382"/>
        <end position="401"/>
    </location>
</feature>
<dbReference type="GeneID" id="121137484"/>
<evidence type="ECO:0000256" key="1">
    <source>
        <dbReference type="ARBA" id="ARBA00004167"/>
    </source>
</evidence>
<gene>
    <name evidence="11" type="primary">LOC121137484</name>
</gene>
<evidence type="ECO:0000313" key="10">
    <source>
        <dbReference type="Proteomes" id="UP000886700"/>
    </source>
</evidence>
<feature type="compositionally biased region" description="Polar residues" evidence="6">
    <location>
        <begin position="385"/>
        <end position="401"/>
    </location>
</feature>
<feature type="region of interest" description="Disordered" evidence="6">
    <location>
        <begin position="1256"/>
        <end position="1295"/>
    </location>
</feature>
<feature type="compositionally biased region" description="Polar residues" evidence="6">
    <location>
        <begin position="948"/>
        <end position="965"/>
    </location>
</feature>
<feature type="compositionally biased region" description="Low complexity" evidence="6">
    <location>
        <begin position="432"/>
        <end position="441"/>
    </location>
</feature>
<comment type="similarity">
    <text evidence="5">Belongs to the SPATA31 family.</text>
</comment>
<keyword evidence="3 7" id="KW-1133">Transmembrane helix</keyword>
<feature type="compositionally biased region" description="Polar residues" evidence="6">
    <location>
        <begin position="1259"/>
        <end position="1273"/>
    </location>
</feature>
<feature type="region of interest" description="Disordered" evidence="6">
    <location>
        <begin position="428"/>
        <end position="481"/>
    </location>
</feature>
<feature type="region of interest" description="Disordered" evidence="6">
    <location>
        <begin position="1201"/>
        <end position="1242"/>
    </location>
</feature>
<comment type="subcellular location">
    <subcellularLocation>
        <location evidence="1">Membrane</location>
        <topology evidence="1">Single-pass membrane protein</topology>
    </subcellularLocation>
</comment>
<sequence length="1295" mass="142869">MLSSACSLWDIGSPLCTYSSIFIIFLIAWQIRRSYQGLRLEPKKSCCRRHRKVRQRARDAASRDRRLSQEETEKPWKLLSIMKSQSWLPTEGNVRQLLCVDPCCQICDAATLEIQQLLESDKGQISPALLGLPQESSCLDLLPVSSVPFEGNMELHSRHSRHLSLTPGTPTLAQLTEHLTQSTSAVGVQQCWADHLQLEQKLHLADIPMISETVVSSGLEDPVVLMIEEKIMQNKPKLGQESQDQHPLKSSVSLLSLNPEITNLTHAVSLHMDSMLSPHVPLLSPKVRRLLELHVKKWIHFQKWGLPRRVEESLRQLMPDLTLFCQSRKNLLSSVLSNGSEVPMNKAGIISHQTCWVSEWSVKNLKQRPHWHQIHSCLHSHEDLTSSSPSPKAQSNDSGSSLQNEYYSQLFCGLPSLHSESLDVTSLSAQGVSKNKSVPKSSSRDPRYTKELSLSFLPKTPRKSAPPSSPASPDAKTPHEHEGAQLAVPFLTLAECEALERHLLERRVKLQWGLPGVLLRNQYSQSHVLCEPHGKAEAVKAFWPRKFFSDPTRKLSFPEHVRRLLEFHFQKQLIHLRWGLPQRIQRSIHLLISSADQQALSCSSSGGGRALASVSIPQPGNPEADGSGDRFASAVDKGPIPMPHLFAQAKEMLKSHVDSKCDQIHQGKVPAQVWSSRECKIPGILAATVPFPWISQGQHLKLQAQSKGKPGLHHQVAPWKAAALDQEKVLSGALIEHCKRPQALSEETIKKLETTLQHKYLAFLSGLPALYCVALSRPTSPVVTIQPRTTELMSVPVKSPPRTVTQTISLEGPLVPCAQGDDKAPANTTGELQPEVQVEGRTDCRTHDSPHLLNTHILAKLNFHLKRKVLAIQFGISEKEREYKELAIADLESESIQEFLRSLSIPESTALQKLPSSGDLPAAPDASTVHLGKRPAAAGQAVCHKPRQPSSKAVPQRSAPENATKAQVPCAQMETSGEKLSLEEALSTEPQDPGKSKYSDHVPTLTEKSHEPGKPKAEGDSGERGAGLQISLTSERTHRDADQEPEKGPVRGTPQGSSQHRPSSHLEGPCPPSSQEPPELEFPDPPPEVFMEMEPERDTQDSQTRTNAIRQPARVAVVPQPLASQASQGLPFPHPQIQGKPFRGQTRQDHISRGRVMPTSPQASPSLPDAGLKNKVKSFLYSINPKIKGKTHVEPMVSTPATVAKTSKENVDKGLPQAKSPTKKTKAESCRGPRAQSAPAERSVIASFLTAPHILDSKLQPNSRQHGSVSVSGQPRHCPRHCPRLAYATQYRNPP</sequence>
<evidence type="ECO:0000256" key="5">
    <source>
        <dbReference type="ARBA" id="ARBA00035009"/>
    </source>
</evidence>
<feature type="compositionally biased region" description="Basic and acidic residues" evidence="6">
    <location>
        <begin position="1007"/>
        <end position="1023"/>
    </location>
</feature>
<feature type="transmembrane region" description="Helical" evidence="7">
    <location>
        <begin position="12"/>
        <end position="31"/>
    </location>
</feature>
<name>A0ABM2WYA9_MESAU</name>
<keyword evidence="4 7" id="KW-0472">Membrane</keyword>
<dbReference type="PANTHER" id="PTHR21859:SF15">
    <property type="entry name" value="PROTEIN SPATA31F1-RELATED"/>
    <property type="match status" value="1"/>
</dbReference>
<keyword evidence="2 7" id="KW-0812">Transmembrane</keyword>
<evidence type="ECO:0000256" key="4">
    <source>
        <dbReference type="ARBA" id="ARBA00023136"/>
    </source>
</evidence>
<feature type="domain" description="SPATA31" evidence="8">
    <location>
        <begin position="399"/>
        <end position="434"/>
    </location>
</feature>
<feature type="compositionally biased region" description="Basic and acidic residues" evidence="6">
    <location>
        <begin position="1035"/>
        <end position="1049"/>
    </location>
</feature>
<organism evidence="10 11">
    <name type="scientific">Mesocricetus auratus</name>
    <name type="common">Golden hamster</name>
    <dbReference type="NCBI Taxonomy" id="10036"/>
    <lineage>
        <taxon>Eukaryota</taxon>
        <taxon>Metazoa</taxon>
        <taxon>Chordata</taxon>
        <taxon>Craniata</taxon>
        <taxon>Vertebrata</taxon>
        <taxon>Euteleostomi</taxon>
        <taxon>Mammalia</taxon>
        <taxon>Eutheria</taxon>
        <taxon>Euarchontoglires</taxon>
        <taxon>Glires</taxon>
        <taxon>Rodentia</taxon>
        <taxon>Myomorpha</taxon>
        <taxon>Muroidea</taxon>
        <taxon>Cricetidae</taxon>
        <taxon>Cricetinae</taxon>
        <taxon>Mesocricetus</taxon>
    </lineage>
</organism>
<proteinExistence type="inferred from homology"/>
<feature type="domain" description="SPATA31" evidence="8">
    <location>
        <begin position="484"/>
        <end position="592"/>
    </location>
</feature>
<accession>A0ABM2WYA9</accession>
<evidence type="ECO:0000259" key="8">
    <source>
        <dbReference type="Pfam" id="PF14650"/>
    </source>
</evidence>
<reference evidence="11" key="1">
    <citation type="submission" date="2025-08" db="UniProtKB">
        <authorList>
            <consortium name="RefSeq"/>
        </authorList>
    </citation>
    <scope>IDENTIFICATION</scope>
    <source>
        <tissue evidence="11">Liver</tissue>
    </source>
</reference>
<dbReference type="Pfam" id="PF14650">
    <property type="entry name" value="FAM75"/>
    <property type="match status" value="2"/>
</dbReference>
<dbReference type="InterPro" id="IPR027970">
    <property type="entry name" value="SPATA31-like"/>
</dbReference>
<evidence type="ECO:0000256" key="3">
    <source>
        <dbReference type="ARBA" id="ARBA00022989"/>
    </source>
</evidence>